<dbReference type="Gene3D" id="3.40.50.1240">
    <property type="entry name" value="Phosphoglycerate mutase-like"/>
    <property type="match status" value="1"/>
</dbReference>
<dbReference type="PANTHER" id="PTHR48100">
    <property type="entry name" value="BROAD-SPECIFICITY PHOSPHATASE YOR283W-RELATED"/>
    <property type="match status" value="1"/>
</dbReference>
<keyword evidence="3" id="KW-1185">Reference proteome</keyword>
<reference evidence="3" key="1">
    <citation type="journal article" date="2012" name="PLoS Genet.">
        <title>The genomes of the fungal plant pathogens Cladosporium fulvum and Dothistroma septosporum reveal adaptation to different hosts and lifestyles but also signatures of common ancestry.</title>
        <authorList>
            <person name="de Wit P.J.G.M."/>
            <person name="van der Burgt A."/>
            <person name="Oekmen B."/>
            <person name="Stergiopoulos I."/>
            <person name="Abd-Elsalam K.A."/>
            <person name="Aerts A.L."/>
            <person name="Bahkali A.H."/>
            <person name="Beenen H.G."/>
            <person name="Chettri P."/>
            <person name="Cox M.P."/>
            <person name="Datema E."/>
            <person name="de Vries R.P."/>
            <person name="Dhillon B."/>
            <person name="Ganley A.R."/>
            <person name="Griffiths S.A."/>
            <person name="Guo Y."/>
            <person name="Hamelin R.C."/>
            <person name="Henrissat B."/>
            <person name="Kabir M.S."/>
            <person name="Jashni M.K."/>
            <person name="Kema G."/>
            <person name="Klaubauf S."/>
            <person name="Lapidus A."/>
            <person name="Levasseur A."/>
            <person name="Lindquist E."/>
            <person name="Mehrabi R."/>
            <person name="Ohm R.A."/>
            <person name="Owen T.J."/>
            <person name="Salamov A."/>
            <person name="Schwelm A."/>
            <person name="Schijlen E."/>
            <person name="Sun H."/>
            <person name="van den Burg H.A."/>
            <person name="van Ham R.C.H.J."/>
            <person name="Zhang S."/>
            <person name="Goodwin S.B."/>
            <person name="Grigoriev I.V."/>
            <person name="Collemare J."/>
            <person name="Bradshaw R.E."/>
        </authorList>
    </citation>
    <scope>NUCLEOTIDE SEQUENCE [LARGE SCALE GENOMIC DNA]</scope>
    <source>
        <strain evidence="3">NZE10 / CBS 128990</strain>
    </source>
</reference>
<dbReference type="GO" id="GO:0016791">
    <property type="term" value="F:phosphatase activity"/>
    <property type="evidence" value="ECO:0007669"/>
    <property type="project" value="TreeGrafter"/>
</dbReference>
<dbReference type="eggNOG" id="KOG4754">
    <property type="taxonomic scope" value="Eukaryota"/>
</dbReference>
<dbReference type="OMA" id="NSAKPCD"/>
<dbReference type="CDD" id="cd07067">
    <property type="entry name" value="HP_PGM_like"/>
    <property type="match status" value="1"/>
</dbReference>
<dbReference type="AlphaFoldDB" id="M2YJN3"/>
<dbReference type="InterPro" id="IPR013078">
    <property type="entry name" value="His_Pase_superF_clade-1"/>
</dbReference>
<evidence type="ECO:0008006" key="4">
    <source>
        <dbReference type="Google" id="ProtNLM"/>
    </source>
</evidence>
<dbReference type="OrthoDB" id="496981at2759"/>
<evidence type="ECO:0000256" key="1">
    <source>
        <dbReference type="PIRSR" id="PIRSR613078-2"/>
    </source>
</evidence>
<protein>
    <recommendedName>
        <fullName evidence="4">Phosphoglycerate mutase-like protein</fullName>
    </recommendedName>
</protein>
<reference evidence="2 3" key="2">
    <citation type="journal article" date="2012" name="PLoS Pathog.">
        <title>Diverse lifestyles and strategies of plant pathogenesis encoded in the genomes of eighteen Dothideomycetes fungi.</title>
        <authorList>
            <person name="Ohm R.A."/>
            <person name="Feau N."/>
            <person name="Henrissat B."/>
            <person name="Schoch C.L."/>
            <person name="Horwitz B.A."/>
            <person name="Barry K.W."/>
            <person name="Condon B.J."/>
            <person name="Copeland A.C."/>
            <person name="Dhillon B."/>
            <person name="Glaser F."/>
            <person name="Hesse C.N."/>
            <person name="Kosti I."/>
            <person name="LaButti K."/>
            <person name="Lindquist E.A."/>
            <person name="Lucas S."/>
            <person name="Salamov A.A."/>
            <person name="Bradshaw R.E."/>
            <person name="Ciuffetti L."/>
            <person name="Hamelin R.C."/>
            <person name="Kema G.H.J."/>
            <person name="Lawrence C."/>
            <person name="Scott J.A."/>
            <person name="Spatafora J.W."/>
            <person name="Turgeon B.G."/>
            <person name="de Wit P.J.G.M."/>
            <person name="Zhong S."/>
            <person name="Goodwin S.B."/>
            <person name="Grigoriev I.V."/>
        </authorList>
    </citation>
    <scope>NUCLEOTIDE SEQUENCE [LARGE SCALE GENOMIC DNA]</scope>
    <source>
        <strain evidence="3">NZE10 / CBS 128990</strain>
    </source>
</reference>
<dbReference type="EMBL" id="KB446545">
    <property type="protein sequence ID" value="EME39115.1"/>
    <property type="molecule type" value="Genomic_DNA"/>
</dbReference>
<feature type="binding site" evidence="1">
    <location>
        <position position="67"/>
    </location>
    <ligand>
        <name>substrate</name>
    </ligand>
</feature>
<dbReference type="GO" id="GO:0005737">
    <property type="term" value="C:cytoplasm"/>
    <property type="evidence" value="ECO:0007669"/>
    <property type="project" value="TreeGrafter"/>
</dbReference>
<feature type="non-terminal residue" evidence="2">
    <location>
        <position position="1"/>
    </location>
</feature>
<dbReference type="Pfam" id="PF00300">
    <property type="entry name" value="His_Phos_1"/>
    <property type="match status" value="1"/>
</dbReference>
<organism evidence="2 3">
    <name type="scientific">Dothistroma septosporum (strain NZE10 / CBS 128990)</name>
    <name type="common">Red band needle blight fungus</name>
    <name type="synonym">Mycosphaerella pini</name>
    <dbReference type="NCBI Taxonomy" id="675120"/>
    <lineage>
        <taxon>Eukaryota</taxon>
        <taxon>Fungi</taxon>
        <taxon>Dikarya</taxon>
        <taxon>Ascomycota</taxon>
        <taxon>Pezizomycotina</taxon>
        <taxon>Dothideomycetes</taxon>
        <taxon>Dothideomycetidae</taxon>
        <taxon>Mycosphaerellales</taxon>
        <taxon>Mycosphaerellaceae</taxon>
        <taxon>Dothistroma</taxon>
    </lineage>
</organism>
<dbReference type="Proteomes" id="UP000016933">
    <property type="component" value="Unassembled WGS sequence"/>
</dbReference>
<feature type="binding site" evidence="1">
    <location>
        <begin position="9"/>
        <end position="16"/>
    </location>
    <ligand>
        <name>substrate</name>
    </ligand>
</feature>
<sequence length="230" mass="25871">MPPTLILIRHAEAEHNATDTYTLHWDLLDPKLTEKGMKQCEELQNHLKTNCPLAQLVETIITSPMRRTCQTTLTALTWLVERGVPVELNASWQENSTEPCDTGTPIDQISEEFPQLDFSTVDPTYPAKGPGTSYAFTEKANAQRGQACLKALYERPERVIAVVSHAGFLRTGISRRRYANADYRIFSFRKASGDELELVEDLVTDRKGGGLGKSPKGVFEVKEWDFPDEE</sequence>
<dbReference type="PANTHER" id="PTHR48100:SF24">
    <property type="entry name" value="PHOSPHOGLYCERATE MUTASE"/>
    <property type="match status" value="1"/>
</dbReference>
<name>M2YJN3_DOTSN</name>
<gene>
    <name evidence="2" type="ORF">DOTSEDRAFT_159276</name>
</gene>
<evidence type="ECO:0000313" key="3">
    <source>
        <dbReference type="Proteomes" id="UP000016933"/>
    </source>
</evidence>
<proteinExistence type="predicted"/>
<dbReference type="InterPro" id="IPR029033">
    <property type="entry name" value="His_PPase_superfam"/>
</dbReference>
<accession>M2YJN3</accession>
<evidence type="ECO:0000313" key="2">
    <source>
        <dbReference type="EMBL" id="EME39115.1"/>
    </source>
</evidence>
<dbReference type="HOGENOM" id="CLU_039184_1_2_1"/>
<dbReference type="InterPro" id="IPR050275">
    <property type="entry name" value="PGM_Phosphatase"/>
</dbReference>
<dbReference type="SUPFAM" id="SSF53254">
    <property type="entry name" value="Phosphoglycerate mutase-like"/>
    <property type="match status" value="1"/>
</dbReference>
<dbReference type="SMART" id="SM00855">
    <property type="entry name" value="PGAM"/>
    <property type="match status" value="1"/>
</dbReference>